<organism evidence="8 9">
    <name type="scientific">Bradyrhizobium ontarionense</name>
    <dbReference type="NCBI Taxonomy" id="2898149"/>
    <lineage>
        <taxon>Bacteria</taxon>
        <taxon>Pseudomonadati</taxon>
        <taxon>Pseudomonadota</taxon>
        <taxon>Alphaproteobacteria</taxon>
        <taxon>Hyphomicrobiales</taxon>
        <taxon>Nitrobacteraceae</taxon>
        <taxon>Bradyrhizobium</taxon>
    </lineage>
</organism>
<evidence type="ECO:0000256" key="1">
    <source>
        <dbReference type="ARBA" id="ARBA00022679"/>
    </source>
</evidence>
<evidence type="ECO:0000256" key="2">
    <source>
        <dbReference type="ARBA" id="ARBA00022741"/>
    </source>
</evidence>
<dbReference type="InterPro" id="IPR000719">
    <property type="entry name" value="Prot_kinase_dom"/>
</dbReference>
<keyword evidence="3 8" id="KW-0418">Kinase</keyword>
<evidence type="ECO:0000313" key="8">
    <source>
        <dbReference type="EMBL" id="UFZ05502.1"/>
    </source>
</evidence>
<dbReference type="SUPFAM" id="SSF56112">
    <property type="entry name" value="Protein kinase-like (PK-like)"/>
    <property type="match status" value="1"/>
</dbReference>
<feature type="binding site" evidence="5">
    <location>
        <position position="136"/>
    </location>
    <ligand>
        <name>ATP</name>
        <dbReference type="ChEBI" id="CHEBI:30616"/>
    </ligand>
</feature>
<name>A0ABY3RER9_9BRAD</name>
<evidence type="ECO:0000313" key="9">
    <source>
        <dbReference type="Proteomes" id="UP001431010"/>
    </source>
</evidence>
<evidence type="ECO:0000256" key="6">
    <source>
        <dbReference type="SAM" id="MobiDB-lite"/>
    </source>
</evidence>
<dbReference type="Gene3D" id="3.30.200.20">
    <property type="entry name" value="Phosphorylase Kinase, domain 1"/>
    <property type="match status" value="1"/>
</dbReference>
<accession>A0ABY3RER9</accession>
<dbReference type="Pfam" id="PF13676">
    <property type="entry name" value="TIR_2"/>
    <property type="match status" value="1"/>
</dbReference>
<dbReference type="SUPFAM" id="SSF52200">
    <property type="entry name" value="Toll/Interleukin receptor TIR domain"/>
    <property type="match status" value="1"/>
</dbReference>
<keyword evidence="2 5" id="KW-0547">Nucleotide-binding</keyword>
<feature type="domain" description="Protein kinase" evidence="7">
    <location>
        <begin position="107"/>
        <end position="379"/>
    </location>
</feature>
<dbReference type="Pfam" id="PF00069">
    <property type="entry name" value="Pkinase"/>
    <property type="match status" value="1"/>
</dbReference>
<dbReference type="InterPro" id="IPR017441">
    <property type="entry name" value="Protein_kinase_ATP_BS"/>
</dbReference>
<dbReference type="PROSITE" id="PS00107">
    <property type="entry name" value="PROTEIN_KINASE_ATP"/>
    <property type="match status" value="1"/>
</dbReference>
<feature type="region of interest" description="Disordered" evidence="6">
    <location>
        <begin position="585"/>
        <end position="606"/>
    </location>
</feature>
<dbReference type="CDD" id="cd14014">
    <property type="entry name" value="STKc_PknB_like"/>
    <property type="match status" value="1"/>
</dbReference>
<dbReference type="PROSITE" id="PS50011">
    <property type="entry name" value="PROTEIN_KINASE_DOM"/>
    <property type="match status" value="1"/>
</dbReference>
<keyword evidence="1" id="KW-0808">Transferase</keyword>
<dbReference type="PANTHER" id="PTHR43289:SF34">
    <property type="entry name" value="SERINE_THREONINE-PROTEIN KINASE YBDM-RELATED"/>
    <property type="match status" value="1"/>
</dbReference>
<dbReference type="InterPro" id="IPR008271">
    <property type="entry name" value="Ser/Thr_kinase_AS"/>
</dbReference>
<dbReference type="GO" id="GO:0016301">
    <property type="term" value="F:kinase activity"/>
    <property type="evidence" value="ECO:0007669"/>
    <property type="project" value="UniProtKB-KW"/>
</dbReference>
<dbReference type="RefSeq" id="WP_231323668.1">
    <property type="nucleotide sequence ID" value="NZ_CP088156.1"/>
</dbReference>
<dbReference type="EMBL" id="CP088156">
    <property type="protein sequence ID" value="UFZ05502.1"/>
    <property type="molecule type" value="Genomic_DNA"/>
</dbReference>
<evidence type="ECO:0000256" key="3">
    <source>
        <dbReference type="ARBA" id="ARBA00022777"/>
    </source>
</evidence>
<dbReference type="Gene3D" id="1.10.510.10">
    <property type="entry name" value="Transferase(Phosphotransferase) domain 1"/>
    <property type="match status" value="1"/>
</dbReference>
<dbReference type="PROSITE" id="PS00108">
    <property type="entry name" value="PROTEIN_KINASE_ST"/>
    <property type="match status" value="1"/>
</dbReference>
<dbReference type="InterPro" id="IPR035897">
    <property type="entry name" value="Toll_tir_struct_dom_sf"/>
</dbReference>
<keyword evidence="9" id="KW-1185">Reference proteome</keyword>
<sequence>MTDVRYTFLARPETRLATVFKGTLAGRRVEDTVILDRTVLAAPAPTIIRPRTGPAADAAGAPRHAPRPAAFSDLATIVAGRSETRSTDDHRPLVRKSLPPGCIVHRYRINKVIGEGGFGITYLAEDTVIRRRVALKELFLSGRSYRTHANDVRCPDGDDGIMQWSLFYFSEEARITFALRHEGIVRIHDFFRTNNTAYIVYELLDGSDMRLWGDAARRSLGHGEVLDLMRATCDALDHVHASGFVHRDLKPGNIFVVGPRRLPVLIDFGAATARDVAGHDGGLMVTPGFSPPEQYRTDALPDVRSDVYALCASFYWLLSGEAPPEATQRLVSDNLQPLAAAIDPAFRFSDRLYRVIGQGLSLDPSQRYDSVARLLDDLVPKTTLAATGYAPQPRGARIFLSYRRAESPHFAGRLLDALQMRFGTDAVFLDAHSIPPGTDFWDHIKDVLGDCAIQLVLIGPAWTRLLHARRRRWYQRESREDHVVQEIAAAIELGLPILPVLFDGAAMPRPKDLPPALRLLPGLNASLVGSADSFRLAVDGLCDHIAHLRAAHDVRRTTIRALGSAFPPDYALSAGSFATVLAPPPPTAPKTPTSGAAFRGSGIVGG</sequence>
<dbReference type="Gene3D" id="3.40.50.10140">
    <property type="entry name" value="Toll/interleukin-1 receptor homology (TIR) domain"/>
    <property type="match status" value="1"/>
</dbReference>
<dbReference type="Proteomes" id="UP001431010">
    <property type="component" value="Chromosome"/>
</dbReference>
<evidence type="ECO:0000256" key="4">
    <source>
        <dbReference type="ARBA" id="ARBA00022840"/>
    </source>
</evidence>
<protein>
    <submittedName>
        <fullName evidence="8">Protein kinase</fullName>
    </submittedName>
</protein>
<dbReference type="PANTHER" id="PTHR43289">
    <property type="entry name" value="MITOGEN-ACTIVATED PROTEIN KINASE KINASE KINASE 20-RELATED"/>
    <property type="match status" value="1"/>
</dbReference>
<dbReference type="SMART" id="SM00220">
    <property type="entry name" value="S_TKc"/>
    <property type="match status" value="1"/>
</dbReference>
<evidence type="ECO:0000256" key="5">
    <source>
        <dbReference type="PROSITE-ProRule" id="PRU10141"/>
    </source>
</evidence>
<dbReference type="InterPro" id="IPR000157">
    <property type="entry name" value="TIR_dom"/>
</dbReference>
<evidence type="ECO:0000259" key="7">
    <source>
        <dbReference type="PROSITE" id="PS50011"/>
    </source>
</evidence>
<proteinExistence type="predicted"/>
<reference evidence="8" key="1">
    <citation type="journal article" date="2024" name="Antonie Van Leeuwenhoek">
        <title>Bradyrhizobium ontarionense sp. nov., a novel bacterial symbiont isolated from Aeschynomene indica (Indian jointvetch), harbours photosynthesis, nitrogen fixation and nitrous oxide (N2O) reductase genes.</title>
        <authorList>
            <person name="Bromfield E.S.P."/>
            <person name="Cloutier S."/>
        </authorList>
    </citation>
    <scope>NUCLEOTIDE SEQUENCE</scope>
    <source>
        <strain evidence="8">A19</strain>
    </source>
</reference>
<keyword evidence="4 5" id="KW-0067">ATP-binding</keyword>
<gene>
    <name evidence="8" type="ORF">LQG66_04060</name>
</gene>
<dbReference type="InterPro" id="IPR011009">
    <property type="entry name" value="Kinase-like_dom_sf"/>
</dbReference>